<evidence type="ECO:0000256" key="3">
    <source>
        <dbReference type="ARBA" id="ARBA00022771"/>
    </source>
</evidence>
<keyword evidence="5" id="KW-0010">Activator</keyword>
<dbReference type="SMART" id="SM00401">
    <property type="entry name" value="ZnF_GATA"/>
    <property type="match status" value="1"/>
</dbReference>
<evidence type="ECO:0000313" key="10">
    <source>
        <dbReference type="Proteomes" id="UP000324705"/>
    </source>
</evidence>
<dbReference type="InterPro" id="IPR013088">
    <property type="entry name" value="Znf_NHR/GATA"/>
</dbReference>
<proteinExistence type="inferred from homology"/>
<protein>
    <recommendedName>
        <fullName evidence="8">GATA-type domain-containing protein</fullName>
    </recommendedName>
</protein>
<evidence type="ECO:0000256" key="1">
    <source>
        <dbReference type="ARBA" id="ARBA00005694"/>
    </source>
</evidence>
<dbReference type="Gene3D" id="3.30.50.10">
    <property type="entry name" value="Erythroid Transcription Factor GATA-1, subunit A"/>
    <property type="match status" value="1"/>
</dbReference>
<dbReference type="CDD" id="cd00202">
    <property type="entry name" value="ZnF_GATA"/>
    <property type="match status" value="1"/>
</dbReference>
<evidence type="ECO:0000256" key="4">
    <source>
        <dbReference type="ARBA" id="ARBA00022833"/>
    </source>
</evidence>
<dbReference type="InterPro" id="IPR051140">
    <property type="entry name" value="GATA_TF"/>
</dbReference>
<feature type="domain" description="GATA-type" evidence="8">
    <location>
        <begin position="186"/>
        <end position="222"/>
    </location>
</feature>
<comment type="similarity">
    <text evidence="1">Belongs to the type IV zinc-finger family. Class A subfamily.</text>
</comment>
<dbReference type="EMBL" id="LT934113">
    <property type="protein sequence ID" value="VAH38041.1"/>
    <property type="molecule type" value="Genomic_DNA"/>
</dbReference>
<keyword evidence="3 6" id="KW-0863">Zinc-finger</keyword>
<feature type="region of interest" description="Disordered" evidence="7">
    <location>
        <begin position="266"/>
        <end position="294"/>
    </location>
</feature>
<feature type="compositionally biased region" description="Gly residues" evidence="7">
    <location>
        <begin position="267"/>
        <end position="276"/>
    </location>
</feature>
<evidence type="ECO:0000256" key="5">
    <source>
        <dbReference type="ARBA" id="ARBA00023159"/>
    </source>
</evidence>
<dbReference type="OMA" id="GHCHTTE"/>
<dbReference type="GO" id="GO:0006355">
    <property type="term" value="P:regulation of DNA-templated transcription"/>
    <property type="evidence" value="ECO:0007669"/>
    <property type="project" value="InterPro"/>
</dbReference>
<evidence type="ECO:0000256" key="6">
    <source>
        <dbReference type="PROSITE-ProRule" id="PRU00094"/>
    </source>
</evidence>
<dbReference type="AlphaFoldDB" id="A0A9R1P702"/>
<sequence>MRQPFFSLDDQRIDECDGDGLPWPDDAVDEALISSLPVLDDRFLEALGVDCSPPAPMDVDVHLRLTQSPAAGRKTNSGGAFPLWDVPTKPRRQPAAARKRPWSHPSMSFGVPAVHEAPPAHGGHGVSADNAGVFSYGSDIKPSKLSYGGDIKPGKLSLSYSSDGGSKVDDMGGGRRRSAGRKREQAAEGQECGHCHTTETPQWRNGPDGPATLCNACGIRYRTGRDKLVPEYRPSTRPFFRSGEHSNRNSKVQKLREKKVKALKLYGDGGGSGAPGGAMTTAKVAGNVDTSSVL</sequence>
<evidence type="ECO:0000256" key="2">
    <source>
        <dbReference type="ARBA" id="ARBA00022723"/>
    </source>
</evidence>
<dbReference type="GO" id="GO:0030154">
    <property type="term" value="P:cell differentiation"/>
    <property type="evidence" value="ECO:0007669"/>
    <property type="project" value="TreeGrafter"/>
</dbReference>
<dbReference type="PROSITE" id="PS50114">
    <property type="entry name" value="GATA_ZN_FINGER_2"/>
    <property type="match status" value="1"/>
</dbReference>
<evidence type="ECO:0000259" key="8">
    <source>
        <dbReference type="PROSITE" id="PS50114"/>
    </source>
</evidence>
<dbReference type="Pfam" id="PF00320">
    <property type="entry name" value="GATA"/>
    <property type="match status" value="1"/>
</dbReference>
<dbReference type="InterPro" id="IPR000679">
    <property type="entry name" value="Znf_GATA"/>
</dbReference>
<dbReference type="GO" id="GO:0043565">
    <property type="term" value="F:sequence-specific DNA binding"/>
    <property type="evidence" value="ECO:0007669"/>
    <property type="project" value="InterPro"/>
</dbReference>
<gene>
    <name evidence="9" type="ORF">TRITD_2Av1G278150</name>
</gene>
<feature type="region of interest" description="Disordered" evidence="7">
    <location>
        <begin position="145"/>
        <end position="186"/>
    </location>
</feature>
<dbReference type="PROSITE" id="PS00344">
    <property type="entry name" value="GATA_ZN_FINGER_1"/>
    <property type="match status" value="1"/>
</dbReference>
<organism evidence="9 10">
    <name type="scientific">Triticum turgidum subsp. durum</name>
    <name type="common">Durum wheat</name>
    <name type="synonym">Triticum durum</name>
    <dbReference type="NCBI Taxonomy" id="4567"/>
    <lineage>
        <taxon>Eukaryota</taxon>
        <taxon>Viridiplantae</taxon>
        <taxon>Streptophyta</taxon>
        <taxon>Embryophyta</taxon>
        <taxon>Tracheophyta</taxon>
        <taxon>Spermatophyta</taxon>
        <taxon>Magnoliopsida</taxon>
        <taxon>Liliopsida</taxon>
        <taxon>Poales</taxon>
        <taxon>Poaceae</taxon>
        <taxon>BOP clade</taxon>
        <taxon>Pooideae</taxon>
        <taxon>Triticodae</taxon>
        <taxon>Triticeae</taxon>
        <taxon>Triticinae</taxon>
        <taxon>Triticum</taxon>
    </lineage>
</organism>
<evidence type="ECO:0000256" key="7">
    <source>
        <dbReference type="SAM" id="MobiDB-lite"/>
    </source>
</evidence>
<dbReference type="Gramene" id="TRITD2Av1G278150.1">
    <property type="protein sequence ID" value="TRITD2Av1G278150.1"/>
    <property type="gene ID" value="TRITD2Av1G278150"/>
</dbReference>
<dbReference type="PANTHER" id="PTHR45658:SF108">
    <property type="entry name" value="GATA ZINC FINGER FAMILY PROTEIN"/>
    <property type="match status" value="1"/>
</dbReference>
<feature type="region of interest" description="Disordered" evidence="7">
    <location>
        <begin position="70"/>
        <end position="126"/>
    </location>
</feature>
<dbReference type="PANTHER" id="PTHR45658">
    <property type="entry name" value="GATA TRANSCRIPTION FACTOR"/>
    <property type="match status" value="1"/>
</dbReference>
<keyword evidence="2" id="KW-0479">Metal-binding</keyword>
<evidence type="ECO:0000313" key="9">
    <source>
        <dbReference type="EMBL" id="VAH38041.1"/>
    </source>
</evidence>
<reference evidence="9 10" key="1">
    <citation type="submission" date="2017-09" db="EMBL/GenBank/DDBJ databases">
        <authorList>
            <consortium name="International Durum Wheat Genome Sequencing Consortium (IDWGSC)"/>
            <person name="Milanesi L."/>
        </authorList>
    </citation>
    <scope>NUCLEOTIDE SEQUENCE [LARGE SCALE GENOMIC DNA]</scope>
    <source>
        <strain evidence="10">cv. Svevo</strain>
    </source>
</reference>
<keyword evidence="4" id="KW-0862">Zinc</keyword>
<dbReference type="SUPFAM" id="SSF57716">
    <property type="entry name" value="Glucocorticoid receptor-like (DNA-binding domain)"/>
    <property type="match status" value="1"/>
</dbReference>
<feature type="compositionally biased region" description="Basic residues" evidence="7">
    <location>
        <begin position="89"/>
        <end position="102"/>
    </location>
</feature>
<dbReference type="GO" id="GO:0005634">
    <property type="term" value="C:nucleus"/>
    <property type="evidence" value="ECO:0007669"/>
    <property type="project" value="TreeGrafter"/>
</dbReference>
<accession>A0A9R1P702</accession>
<dbReference type="GO" id="GO:0008270">
    <property type="term" value="F:zinc ion binding"/>
    <property type="evidence" value="ECO:0007669"/>
    <property type="project" value="UniProtKB-KW"/>
</dbReference>
<name>A0A9R1P702_TRITD</name>
<dbReference type="Proteomes" id="UP000324705">
    <property type="component" value="Chromosome 2A"/>
</dbReference>
<keyword evidence="10" id="KW-1185">Reference proteome</keyword>